<protein>
    <submittedName>
        <fullName evidence="1">Uncharacterized protein</fullName>
    </submittedName>
</protein>
<evidence type="ECO:0000313" key="1">
    <source>
        <dbReference type="EMBL" id="CAK8163084.1"/>
    </source>
</evidence>
<keyword evidence="2" id="KW-1185">Reference proteome</keyword>
<dbReference type="RefSeq" id="WP_338364066.1">
    <property type="nucleotide sequence ID" value="NZ_CAWVOK010000022.1"/>
</dbReference>
<name>A0ABM9N855_9RICK</name>
<gene>
    <name evidence="1" type="ORF">CAXC1_20022</name>
</gene>
<comment type="caution">
    <text evidence="1">The sequence shown here is derived from an EMBL/GenBank/DDBJ whole genome shotgun (WGS) entry which is preliminary data.</text>
</comment>
<evidence type="ECO:0000313" key="2">
    <source>
        <dbReference type="Proteomes" id="UP001314181"/>
    </source>
</evidence>
<accession>A0ABM9N855</accession>
<organism evidence="1 2">
    <name type="scientific">Candidatus Xenohaliotis californiensis</name>
    <dbReference type="NCBI Taxonomy" id="84677"/>
    <lineage>
        <taxon>Bacteria</taxon>
        <taxon>Pseudomonadati</taxon>
        <taxon>Pseudomonadota</taxon>
        <taxon>Alphaproteobacteria</taxon>
        <taxon>Rickettsiales</taxon>
        <taxon>Anaplasmataceae</taxon>
        <taxon>Candidatus Xenohaliotis</taxon>
    </lineage>
</organism>
<reference evidence="1 2" key="1">
    <citation type="submission" date="2024-01" db="EMBL/GenBank/DDBJ databases">
        <authorList>
            <person name="Kunselman E."/>
        </authorList>
    </citation>
    <scope>NUCLEOTIDE SEQUENCE [LARGE SCALE GENOMIC DNA]</scope>
    <source>
        <strain evidence="1">2 abalone samples</strain>
    </source>
</reference>
<dbReference type="EMBL" id="CAWVOK010000022">
    <property type="protein sequence ID" value="CAK8163084.1"/>
    <property type="molecule type" value="Genomic_DNA"/>
</dbReference>
<proteinExistence type="predicted"/>
<dbReference type="Proteomes" id="UP001314181">
    <property type="component" value="Unassembled WGS sequence"/>
</dbReference>
<sequence>MKKTDIDWSIAIENILEALQESSSYSSRVHVLIKATASIIEKISIYSGINIPETLLRLVTGSEAAKLIKNPKDISSSKLLASEEKCSKLYKKFINLLKNDINIVLQDILSAECCAQYNLYNKKCVAKLTNCYKNFKDKTQIAARNEVILLNLSKIMGKEIDKNRKAQNIVKNYVEQWQSTNDEKQLLESTILLLEEFVAKDEARWALTATPPVLLVKSQKEFSKLFSNECYQTLARELSMASFAIKGAKPVEASVTVIVSDKIDSKKLFSNEELAELSTAKKCVRVSAYKKPPSKKILGKNQSLLTINPTFHMPVPLSVKLDDEKILISHMPTDLVCTSDELRFILQPLKSVQDIEIAQNISIKQRK</sequence>